<proteinExistence type="predicted"/>
<keyword evidence="2" id="KW-1185">Reference proteome</keyword>
<reference evidence="1 2" key="1">
    <citation type="submission" date="2018-07" db="EMBL/GenBank/DDBJ databases">
        <title>Genomic Encyclopedia of Type Strains, Phase IV (KMG-IV): sequencing the most valuable type-strain genomes for metagenomic binning, comparative biology and taxonomic classification.</title>
        <authorList>
            <person name="Goeker M."/>
        </authorList>
    </citation>
    <scope>NUCLEOTIDE SEQUENCE [LARGE SCALE GENOMIC DNA]</scope>
    <source>
        <strain evidence="1 2">DSM 25281</strain>
    </source>
</reference>
<organism evidence="1 2">
    <name type="scientific">Falsibacillus pallidus</name>
    <dbReference type="NCBI Taxonomy" id="493781"/>
    <lineage>
        <taxon>Bacteria</taxon>
        <taxon>Bacillati</taxon>
        <taxon>Bacillota</taxon>
        <taxon>Bacilli</taxon>
        <taxon>Bacillales</taxon>
        <taxon>Bacillaceae</taxon>
        <taxon>Falsibacillus</taxon>
    </lineage>
</organism>
<dbReference type="AlphaFoldDB" id="A0A370G8D0"/>
<sequence length="186" mass="20081">MENEMSEKVGAEAGVQLSAPWVTYQNELKYSIGQDPSVIVGPLIPTAGNYIIPVTVIGDAKAIALATLLKNPVEFGNVSINVVVINSEQEIVEPVPCPLGAFAIAGLVQQALSDNPYYEDVVVKRQNMGGNNAVYPVFKPEVIQFYNDDISNLCNNFTAVASKVFEDVMKESLCGVSIQYSTSCEE</sequence>
<dbReference type="EMBL" id="QQAY01000015">
    <property type="protein sequence ID" value="RDI39189.1"/>
    <property type="molecule type" value="Genomic_DNA"/>
</dbReference>
<protein>
    <submittedName>
        <fullName evidence="1">Uncharacterized protein</fullName>
    </submittedName>
</protein>
<accession>A0A370G8D0</accession>
<comment type="caution">
    <text evidence="1">The sequence shown here is derived from an EMBL/GenBank/DDBJ whole genome shotgun (WGS) entry which is preliminary data.</text>
</comment>
<name>A0A370G8D0_9BACI</name>
<evidence type="ECO:0000313" key="2">
    <source>
        <dbReference type="Proteomes" id="UP000255326"/>
    </source>
</evidence>
<dbReference type="Proteomes" id="UP000255326">
    <property type="component" value="Unassembled WGS sequence"/>
</dbReference>
<gene>
    <name evidence="1" type="ORF">DFR59_11596</name>
</gene>
<evidence type="ECO:0000313" key="1">
    <source>
        <dbReference type="EMBL" id="RDI39189.1"/>
    </source>
</evidence>